<accession>A0ABR7YXM3</accession>
<dbReference type="EMBL" id="JAAOCA010000004">
    <property type="protein sequence ID" value="MBD1597923.1"/>
    <property type="molecule type" value="Genomic_DNA"/>
</dbReference>
<dbReference type="PROSITE" id="PS01174">
    <property type="entry name" value="LIPASE_GDXG_SER"/>
    <property type="match status" value="1"/>
</dbReference>
<dbReference type="InterPro" id="IPR013094">
    <property type="entry name" value="AB_hydrolase_3"/>
</dbReference>
<protein>
    <submittedName>
        <fullName evidence="5">Alpha/beta hydrolase</fullName>
    </submittedName>
</protein>
<evidence type="ECO:0000256" key="3">
    <source>
        <dbReference type="PROSITE-ProRule" id="PRU10038"/>
    </source>
</evidence>
<keyword evidence="6" id="KW-1185">Reference proteome</keyword>
<feature type="active site" evidence="3">
    <location>
        <position position="154"/>
    </location>
</feature>
<evidence type="ECO:0000256" key="2">
    <source>
        <dbReference type="ARBA" id="ARBA00022801"/>
    </source>
</evidence>
<reference evidence="5 6" key="1">
    <citation type="journal article" date="2020" name="Insects">
        <title>Bacteria Belonging to Pseudomonas typographi sp. nov. from the Bark Beetle Ips typographus Have Genomic Potential to Aid in the Host Ecology.</title>
        <authorList>
            <person name="Peral-Aranega E."/>
            <person name="Saati-Santamaria Z."/>
            <person name="Kolarik M."/>
            <person name="Rivas R."/>
            <person name="Garcia-Fraile P."/>
        </authorList>
    </citation>
    <scope>NUCLEOTIDE SEQUENCE [LARGE SCALE GENOMIC DNA]</scope>
    <source>
        <strain evidence="5 6">CA3A</strain>
    </source>
</reference>
<dbReference type="Proteomes" id="UP000805841">
    <property type="component" value="Unassembled WGS sequence"/>
</dbReference>
<sequence>MAAYALSEAMQAFVERTCSFASKDPSLAAQREAYLRMAAAFTPPMPAGLVQTDHSPHGGPPLRSYRPAQPCPPGGWPTLMYLHGGGWTLGNLDSHDFICRPLALALGAHVVAVDYRLAPEHPYPAALEDAITAWRYLCAQPHVDAQAMLVAGDSAGGNLAAALCLALRPHGGPQPCGQALIYPLLGPGGTPAYREHAHAPLLCAEDAQACLRAYLGTPAAQGALALPLQADTLAGLPAAFIGVAQIDPLRDDGALYRDRLAAQGVAVEWLEVAGWLHGGLRAQHSEQTRSLVEAMLAWMAQRLAAARQPAQSPGG</sequence>
<gene>
    <name evidence="5" type="ORF">HAQ05_04225</name>
</gene>
<dbReference type="InterPro" id="IPR033140">
    <property type="entry name" value="Lipase_GDXG_put_SER_AS"/>
</dbReference>
<dbReference type="Gene3D" id="3.40.50.1820">
    <property type="entry name" value="alpha/beta hydrolase"/>
    <property type="match status" value="1"/>
</dbReference>
<dbReference type="PANTHER" id="PTHR48081">
    <property type="entry name" value="AB HYDROLASE SUPERFAMILY PROTEIN C4A8.06C"/>
    <property type="match status" value="1"/>
</dbReference>
<comment type="caution">
    <text evidence="5">The sequence shown here is derived from an EMBL/GenBank/DDBJ whole genome shotgun (WGS) entry which is preliminary data.</text>
</comment>
<proteinExistence type="inferred from homology"/>
<dbReference type="InterPro" id="IPR050300">
    <property type="entry name" value="GDXG_lipolytic_enzyme"/>
</dbReference>
<evidence type="ECO:0000259" key="4">
    <source>
        <dbReference type="Pfam" id="PF07859"/>
    </source>
</evidence>
<evidence type="ECO:0000313" key="5">
    <source>
        <dbReference type="EMBL" id="MBD1597923.1"/>
    </source>
</evidence>
<dbReference type="PANTHER" id="PTHR48081:SF8">
    <property type="entry name" value="ALPHA_BETA HYDROLASE FOLD-3 DOMAIN-CONTAINING PROTEIN-RELATED"/>
    <property type="match status" value="1"/>
</dbReference>
<dbReference type="InterPro" id="IPR002168">
    <property type="entry name" value="Lipase_GDXG_HIS_AS"/>
</dbReference>
<dbReference type="PROSITE" id="PS01173">
    <property type="entry name" value="LIPASE_GDXG_HIS"/>
    <property type="match status" value="1"/>
</dbReference>
<keyword evidence="2 5" id="KW-0378">Hydrolase</keyword>
<comment type="similarity">
    <text evidence="1">Belongs to the 'GDXG' lipolytic enzyme family.</text>
</comment>
<organism evidence="5 6">
    <name type="scientific">Pseudomonas typographi</name>
    <dbReference type="NCBI Taxonomy" id="2715964"/>
    <lineage>
        <taxon>Bacteria</taxon>
        <taxon>Pseudomonadati</taxon>
        <taxon>Pseudomonadota</taxon>
        <taxon>Gammaproteobacteria</taxon>
        <taxon>Pseudomonadales</taxon>
        <taxon>Pseudomonadaceae</taxon>
        <taxon>Pseudomonas</taxon>
    </lineage>
</organism>
<dbReference type="Pfam" id="PF07859">
    <property type="entry name" value="Abhydrolase_3"/>
    <property type="match status" value="1"/>
</dbReference>
<evidence type="ECO:0000256" key="1">
    <source>
        <dbReference type="ARBA" id="ARBA00010515"/>
    </source>
</evidence>
<dbReference type="SUPFAM" id="SSF53474">
    <property type="entry name" value="alpha/beta-Hydrolases"/>
    <property type="match status" value="1"/>
</dbReference>
<dbReference type="InterPro" id="IPR029058">
    <property type="entry name" value="AB_hydrolase_fold"/>
</dbReference>
<evidence type="ECO:0000313" key="6">
    <source>
        <dbReference type="Proteomes" id="UP000805841"/>
    </source>
</evidence>
<feature type="domain" description="Alpha/beta hydrolase fold-3" evidence="4">
    <location>
        <begin position="79"/>
        <end position="278"/>
    </location>
</feature>
<dbReference type="GO" id="GO:0016787">
    <property type="term" value="F:hydrolase activity"/>
    <property type="evidence" value="ECO:0007669"/>
    <property type="project" value="UniProtKB-KW"/>
</dbReference>
<name>A0ABR7YXM3_9PSED</name>